<dbReference type="Proteomes" id="UP000257323">
    <property type="component" value="Unassembled WGS sequence"/>
</dbReference>
<sequence>MKPMDFNFEVKVKSAYEALAQSVSLFKTYLDDNTAASGPEYYRAKSLLKEGKLFFEEVLKEARKLLGPLPPYSTPEYAKWREETARDIKLALGDKIDYEEIKKLLLSDACLPRLFSAEELEAYLKKYFENQGKGKRKMENLKCRIAIARLDDLIHEGEELLQKAQKKLQSAL</sequence>
<name>A0A3E2BMX4_9BACT</name>
<gene>
    <name evidence="1" type="ORF">OP8BY_1998</name>
</gene>
<proteinExistence type="predicted"/>
<dbReference type="AlphaFoldDB" id="A0A3E2BMX4"/>
<reference evidence="1 2" key="1">
    <citation type="submission" date="2018-08" db="EMBL/GenBank/DDBJ databases">
        <title>Genome analysis of the thermophilic bacterium of the candidate phylum Aminicenantes from deep subsurface aquifer revealed its physiology and ecological role.</title>
        <authorList>
            <person name="Kadnikov V.V."/>
            <person name="Mardanov A.V."/>
            <person name="Beletsky A.V."/>
            <person name="Karnachuk O.V."/>
            <person name="Ravin N.V."/>
        </authorList>
    </citation>
    <scope>NUCLEOTIDE SEQUENCE [LARGE SCALE GENOMIC DNA]</scope>
    <source>
        <strain evidence="1">BY38</strain>
    </source>
</reference>
<evidence type="ECO:0000313" key="1">
    <source>
        <dbReference type="EMBL" id="RFT15992.1"/>
    </source>
</evidence>
<dbReference type="EMBL" id="QUAH01000005">
    <property type="protein sequence ID" value="RFT15992.1"/>
    <property type="molecule type" value="Genomic_DNA"/>
</dbReference>
<organism evidence="1 2">
    <name type="scientific">Candidatus Saccharicenans subterraneus</name>
    <dbReference type="NCBI Taxonomy" id="2508984"/>
    <lineage>
        <taxon>Bacteria</taxon>
        <taxon>Candidatus Aminicenantota</taxon>
        <taxon>Candidatus Aminicenantia</taxon>
        <taxon>Candidatus Aminicenantales</taxon>
        <taxon>Candidatus Saccharicenantaceae</taxon>
        <taxon>Candidatus Saccharicenans</taxon>
    </lineage>
</organism>
<evidence type="ECO:0000313" key="2">
    <source>
        <dbReference type="Proteomes" id="UP000257323"/>
    </source>
</evidence>
<protein>
    <submittedName>
        <fullName evidence="1">Uncharacterized protein</fullName>
    </submittedName>
</protein>
<accession>A0A3E2BMX4</accession>
<comment type="caution">
    <text evidence="1">The sequence shown here is derived from an EMBL/GenBank/DDBJ whole genome shotgun (WGS) entry which is preliminary data.</text>
</comment>